<comment type="caution">
    <text evidence="2">The sequence shown here is derived from an EMBL/GenBank/DDBJ whole genome shotgun (WGS) entry which is preliminary data.</text>
</comment>
<feature type="compositionally biased region" description="Polar residues" evidence="1">
    <location>
        <begin position="37"/>
        <end position="83"/>
    </location>
</feature>
<organism evidence="2 3">
    <name type="scientific">Protea cynaroides</name>
    <dbReference type="NCBI Taxonomy" id="273540"/>
    <lineage>
        <taxon>Eukaryota</taxon>
        <taxon>Viridiplantae</taxon>
        <taxon>Streptophyta</taxon>
        <taxon>Embryophyta</taxon>
        <taxon>Tracheophyta</taxon>
        <taxon>Spermatophyta</taxon>
        <taxon>Magnoliopsida</taxon>
        <taxon>Proteales</taxon>
        <taxon>Proteaceae</taxon>
        <taxon>Protea</taxon>
    </lineage>
</organism>
<gene>
    <name evidence="2" type="ORF">NE237_022385</name>
</gene>
<evidence type="ECO:0000313" key="3">
    <source>
        <dbReference type="Proteomes" id="UP001141806"/>
    </source>
</evidence>
<accession>A0A9Q0K455</accession>
<evidence type="ECO:0000256" key="1">
    <source>
        <dbReference type="SAM" id="MobiDB-lite"/>
    </source>
</evidence>
<proteinExistence type="predicted"/>
<feature type="compositionally biased region" description="Basic residues" evidence="1">
    <location>
        <begin position="106"/>
        <end position="119"/>
    </location>
</feature>
<reference evidence="2" key="1">
    <citation type="journal article" date="2023" name="Plant J.">
        <title>The genome of the king protea, Protea cynaroides.</title>
        <authorList>
            <person name="Chang J."/>
            <person name="Duong T.A."/>
            <person name="Schoeman C."/>
            <person name="Ma X."/>
            <person name="Roodt D."/>
            <person name="Barker N."/>
            <person name="Li Z."/>
            <person name="Van de Peer Y."/>
            <person name="Mizrachi E."/>
        </authorList>
    </citation>
    <scope>NUCLEOTIDE SEQUENCE</scope>
    <source>
        <tissue evidence="2">Young leaves</tissue>
    </source>
</reference>
<dbReference type="Proteomes" id="UP001141806">
    <property type="component" value="Unassembled WGS sequence"/>
</dbReference>
<dbReference type="EMBL" id="JAMYWD010000008">
    <property type="protein sequence ID" value="KAJ4962446.1"/>
    <property type="molecule type" value="Genomic_DNA"/>
</dbReference>
<name>A0A9Q0K455_9MAGN</name>
<protein>
    <submittedName>
        <fullName evidence="2">Uncharacterized protein</fullName>
    </submittedName>
</protein>
<keyword evidence="3" id="KW-1185">Reference proteome</keyword>
<dbReference type="AlphaFoldDB" id="A0A9Q0K455"/>
<evidence type="ECO:0000313" key="2">
    <source>
        <dbReference type="EMBL" id="KAJ4962446.1"/>
    </source>
</evidence>
<sequence>MVDPADELIQPLDSNAPSDSARVEAILAILSPATLHQPDSSPSHARASQQHLSNSPFAQHFSGNSLRSTITYSSKKGSGTVLSSYDGKMAGDELPSDEMENSGSRTKAKRSARLARKARQASLATNVSSQS</sequence>
<feature type="region of interest" description="Disordered" evidence="1">
    <location>
        <begin position="34"/>
        <end position="131"/>
    </location>
</feature>